<dbReference type="InterPro" id="IPR009081">
    <property type="entry name" value="PP-bd_ACP"/>
</dbReference>
<evidence type="ECO:0000313" key="6">
    <source>
        <dbReference type="Proteomes" id="UP000199352"/>
    </source>
</evidence>
<dbReference type="GO" id="GO:0031177">
    <property type="term" value="F:phosphopantetheine binding"/>
    <property type="evidence" value="ECO:0007669"/>
    <property type="project" value="InterPro"/>
</dbReference>
<dbReference type="InterPro" id="IPR036736">
    <property type="entry name" value="ACP-like_sf"/>
</dbReference>
<dbReference type="Proteomes" id="UP000199352">
    <property type="component" value="Unassembled WGS sequence"/>
</dbReference>
<gene>
    <name evidence="5" type="ORF">SAMN05216188_104186</name>
</gene>
<dbReference type="SMART" id="SM00823">
    <property type="entry name" value="PKS_PP"/>
    <property type="match status" value="1"/>
</dbReference>
<dbReference type="GO" id="GO:0044550">
    <property type="term" value="P:secondary metabolite biosynthetic process"/>
    <property type="evidence" value="ECO:0007669"/>
    <property type="project" value="UniProtKB-ARBA"/>
</dbReference>
<proteinExistence type="predicted"/>
<accession>A0A1H9HSW8</accession>
<dbReference type="PANTHER" id="PTHR44845:SF6">
    <property type="entry name" value="BETA-ALANINE-ACTIVATING ENZYME"/>
    <property type="match status" value="1"/>
</dbReference>
<dbReference type="Pfam" id="PF00550">
    <property type="entry name" value="PP-binding"/>
    <property type="match status" value="1"/>
</dbReference>
<evidence type="ECO:0000256" key="3">
    <source>
        <dbReference type="ARBA" id="ARBA00022553"/>
    </source>
</evidence>
<evidence type="ECO:0000256" key="1">
    <source>
        <dbReference type="ARBA" id="ARBA00001957"/>
    </source>
</evidence>
<dbReference type="FunFam" id="1.10.1200.10:FF:000016">
    <property type="entry name" value="Non-ribosomal peptide synthase"/>
    <property type="match status" value="1"/>
</dbReference>
<evidence type="ECO:0000259" key="4">
    <source>
        <dbReference type="PROSITE" id="PS50075"/>
    </source>
</evidence>
<organism evidence="5 6">
    <name type="scientific">Lentzea xinjiangensis</name>
    <dbReference type="NCBI Taxonomy" id="402600"/>
    <lineage>
        <taxon>Bacteria</taxon>
        <taxon>Bacillati</taxon>
        <taxon>Actinomycetota</taxon>
        <taxon>Actinomycetes</taxon>
        <taxon>Pseudonocardiales</taxon>
        <taxon>Pseudonocardiaceae</taxon>
        <taxon>Lentzea</taxon>
    </lineage>
</organism>
<feature type="domain" description="Carrier" evidence="4">
    <location>
        <begin position="1"/>
        <end position="74"/>
    </location>
</feature>
<dbReference type="AlphaFoldDB" id="A0A1H9HSW8"/>
<name>A0A1H9HSW8_9PSEU</name>
<dbReference type="RefSeq" id="WP_177221072.1">
    <property type="nucleotide sequence ID" value="NZ_FOFR01000004.1"/>
</dbReference>
<evidence type="ECO:0000313" key="5">
    <source>
        <dbReference type="EMBL" id="SEQ65403.1"/>
    </source>
</evidence>
<sequence>MTVREEQLCALFAEVLGLPEIAPDDSFFDLGGHSLLASKLVRQIHSRLGVRITLRRFYEGPTASAVARELDQLSA</sequence>
<keyword evidence="6" id="KW-1185">Reference proteome</keyword>
<dbReference type="PANTHER" id="PTHR44845">
    <property type="entry name" value="CARRIER DOMAIN-CONTAINING PROTEIN"/>
    <property type="match status" value="1"/>
</dbReference>
<dbReference type="EMBL" id="FOFR01000004">
    <property type="protein sequence ID" value="SEQ65403.1"/>
    <property type="molecule type" value="Genomic_DNA"/>
</dbReference>
<comment type="cofactor">
    <cofactor evidence="1">
        <name>pantetheine 4'-phosphate</name>
        <dbReference type="ChEBI" id="CHEBI:47942"/>
    </cofactor>
</comment>
<reference evidence="6" key="1">
    <citation type="submission" date="2016-10" db="EMBL/GenBank/DDBJ databases">
        <authorList>
            <person name="Varghese N."/>
            <person name="Submissions S."/>
        </authorList>
    </citation>
    <scope>NUCLEOTIDE SEQUENCE [LARGE SCALE GENOMIC DNA]</scope>
    <source>
        <strain evidence="6">CGMCC 4.3525</strain>
    </source>
</reference>
<dbReference type="Gene3D" id="3.40.50.1820">
    <property type="entry name" value="alpha/beta hydrolase"/>
    <property type="match status" value="1"/>
</dbReference>
<dbReference type="PROSITE" id="PS50075">
    <property type="entry name" value="CARRIER"/>
    <property type="match status" value="1"/>
</dbReference>
<keyword evidence="2" id="KW-0596">Phosphopantetheine</keyword>
<protein>
    <submittedName>
        <fullName evidence="5">Phosphopantetheine attachment site</fullName>
    </submittedName>
</protein>
<dbReference type="GO" id="GO:0072330">
    <property type="term" value="P:monocarboxylic acid biosynthetic process"/>
    <property type="evidence" value="ECO:0007669"/>
    <property type="project" value="UniProtKB-ARBA"/>
</dbReference>
<dbReference type="STRING" id="402600.SAMN05216188_104186"/>
<dbReference type="InterPro" id="IPR020806">
    <property type="entry name" value="PKS_PP-bd"/>
</dbReference>
<evidence type="ECO:0000256" key="2">
    <source>
        <dbReference type="ARBA" id="ARBA00022450"/>
    </source>
</evidence>
<dbReference type="InterPro" id="IPR029058">
    <property type="entry name" value="AB_hydrolase_fold"/>
</dbReference>
<keyword evidence="3" id="KW-0597">Phosphoprotein</keyword>
<dbReference type="SUPFAM" id="SSF47336">
    <property type="entry name" value="ACP-like"/>
    <property type="match status" value="1"/>
</dbReference>